<keyword evidence="2" id="KW-0808">Transferase</keyword>
<dbReference type="InterPro" id="IPR052929">
    <property type="entry name" value="RNase_H-like_EbsB-rel"/>
</dbReference>
<reference evidence="3" key="1">
    <citation type="journal article" date="2019" name="Plant Biotechnol. J.">
        <title>Genome sequencing of the Australian wild diploid species Gossypium australe highlights disease resistance and delayed gland morphogenesis.</title>
        <authorList>
            <person name="Cai Y."/>
            <person name="Cai X."/>
            <person name="Wang Q."/>
            <person name="Wang P."/>
            <person name="Zhang Y."/>
            <person name="Cai C."/>
            <person name="Xu Y."/>
            <person name="Wang K."/>
            <person name="Zhou Z."/>
            <person name="Wang C."/>
            <person name="Geng S."/>
            <person name="Li B."/>
            <person name="Dong Q."/>
            <person name="Hou Y."/>
            <person name="Wang H."/>
            <person name="Ai P."/>
            <person name="Liu Z."/>
            <person name="Yi F."/>
            <person name="Sun M."/>
            <person name="An G."/>
            <person name="Cheng J."/>
            <person name="Zhang Y."/>
            <person name="Shi Q."/>
            <person name="Xie Y."/>
            <person name="Shi X."/>
            <person name="Chang Y."/>
            <person name="Huang F."/>
            <person name="Chen Y."/>
            <person name="Hong S."/>
            <person name="Mi L."/>
            <person name="Sun Q."/>
            <person name="Zhang L."/>
            <person name="Zhou B."/>
            <person name="Peng R."/>
            <person name="Zhang X."/>
            <person name="Liu F."/>
        </authorList>
    </citation>
    <scope>NUCLEOTIDE SEQUENCE [LARGE SCALE GENOMIC DNA]</scope>
    <source>
        <strain evidence="3">cv. PA1801</strain>
    </source>
</reference>
<dbReference type="Gene3D" id="3.30.420.10">
    <property type="entry name" value="Ribonuclease H-like superfamily/Ribonuclease H"/>
    <property type="match status" value="1"/>
</dbReference>
<dbReference type="CDD" id="cd06222">
    <property type="entry name" value="RNase_H_like"/>
    <property type="match status" value="1"/>
</dbReference>
<dbReference type="InterPro" id="IPR002156">
    <property type="entry name" value="RNaseH_domain"/>
</dbReference>
<evidence type="ECO:0000313" key="3">
    <source>
        <dbReference type="Proteomes" id="UP000325315"/>
    </source>
</evidence>
<dbReference type="PANTHER" id="PTHR47074:SF61">
    <property type="entry name" value="RNASE H TYPE-1 DOMAIN-CONTAINING PROTEIN"/>
    <property type="match status" value="1"/>
</dbReference>
<name>A0A5B6X2Y9_9ROSI</name>
<accession>A0A5B6X2Y9</accession>
<evidence type="ECO:0000259" key="1">
    <source>
        <dbReference type="Pfam" id="PF13456"/>
    </source>
</evidence>
<dbReference type="InterPro" id="IPR012337">
    <property type="entry name" value="RNaseH-like_sf"/>
</dbReference>
<keyword evidence="3" id="KW-1185">Reference proteome</keyword>
<dbReference type="SUPFAM" id="SSF53098">
    <property type="entry name" value="Ribonuclease H-like"/>
    <property type="match status" value="1"/>
</dbReference>
<dbReference type="Proteomes" id="UP000325315">
    <property type="component" value="Unassembled WGS sequence"/>
</dbReference>
<dbReference type="Pfam" id="PF13456">
    <property type="entry name" value="RVT_3"/>
    <property type="match status" value="1"/>
</dbReference>
<dbReference type="PANTHER" id="PTHR47074">
    <property type="entry name" value="BNAC02G40300D PROTEIN"/>
    <property type="match status" value="1"/>
</dbReference>
<dbReference type="EMBL" id="SMMG02000001">
    <property type="protein sequence ID" value="KAA3488218.1"/>
    <property type="molecule type" value="Genomic_DNA"/>
</dbReference>
<comment type="caution">
    <text evidence="2">The sequence shown here is derived from an EMBL/GenBank/DDBJ whole genome shotgun (WGS) entry which is preliminary data.</text>
</comment>
<dbReference type="AlphaFoldDB" id="A0A5B6X2Y9"/>
<dbReference type="GO" id="GO:0003676">
    <property type="term" value="F:nucleic acid binding"/>
    <property type="evidence" value="ECO:0007669"/>
    <property type="project" value="InterPro"/>
</dbReference>
<sequence>MPYFLLPNSLCGEIERTIASFWWQKAHENKGIHWCQWQHMCQPKDEGGMGFRSLAKFNVALLAKQGWRILTNPNSLVAQVLKAKYFPNENFLNSRLGNNCSFTWKSIWAAKGVLIDVGRGSEISALNDSWIPDFKNARLSSYVNNLCDFKVAELIDESSKKWKEELIGSTFPEDVAAKILRIPLAKKADDDILAWSGEPSGEFTGERNKRVHEKISRSGKEITNFIKSYILELKGIEEKLPKDLTEVKRWQHPPDQTVKINFDAAYDGKICQAAVGIVARNREGSVLLSFSMIYPQVESVFAAEAIACRTATQLGIDMQWSKLIIEGDALTIAKIKSCRFEYIPRVANKLAHTIATETMKGKGEIYLIGSIPAYVEHLKESKKEGAPE</sequence>
<dbReference type="OrthoDB" id="959921at2759"/>
<organism evidence="2 3">
    <name type="scientific">Gossypium australe</name>
    <dbReference type="NCBI Taxonomy" id="47621"/>
    <lineage>
        <taxon>Eukaryota</taxon>
        <taxon>Viridiplantae</taxon>
        <taxon>Streptophyta</taxon>
        <taxon>Embryophyta</taxon>
        <taxon>Tracheophyta</taxon>
        <taxon>Spermatophyta</taxon>
        <taxon>Magnoliopsida</taxon>
        <taxon>eudicotyledons</taxon>
        <taxon>Gunneridae</taxon>
        <taxon>Pentapetalae</taxon>
        <taxon>rosids</taxon>
        <taxon>malvids</taxon>
        <taxon>Malvales</taxon>
        <taxon>Malvaceae</taxon>
        <taxon>Malvoideae</taxon>
        <taxon>Gossypium</taxon>
    </lineage>
</organism>
<keyword evidence="2" id="KW-0695">RNA-directed DNA polymerase</keyword>
<proteinExistence type="predicted"/>
<keyword evidence="2" id="KW-0548">Nucleotidyltransferase</keyword>
<dbReference type="GO" id="GO:0004523">
    <property type="term" value="F:RNA-DNA hybrid ribonuclease activity"/>
    <property type="evidence" value="ECO:0007669"/>
    <property type="project" value="InterPro"/>
</dbReference>
<feature type="domain" description="RNase H type-1" evidence="1">
    <location>
        <begin position="261"/>
        <end position="334"/>
    </location>
</feature>
<dbReference type="InterPro" id="IPR036397">
    <property type="entry name" value="RNaseH_sf"/>
</dbReference>
<protein>
    <submittedName>
        <fullName evidence="2">Reverse transcriptase</fullName>
    </submittedName>
</protein>
<gene>
    <name evidence="2" type="ORF">EPI10_031989</name>
</gene>
<dbReference type="GO" id="GO:0003964">
    <property type="term" value="F:RNA-directed DNA polymerase activity"/>
    <property type="evidence" value="ECO:0007669"/>
    <property type="project" value="UniProtKB-KW"/>
</dbReference>
<evidence type="ECO:0000313" key="2">
    <source>
        <dbReference type="EMBL" id="KAA3488218.1"/>
    </source>
</evidence>
<dbReference type="InterPro" id="IPR044730">
    <property type="entry name" value="RNase_H-like_dom_plant"/>
</dbReference>